<dbReference type="OrthoDB" id="2783256at2759"/>
<sequence>VLHQPATAPPLPYMTIVHKRLPWKITIRPAHPQHTPYVTVQDLVLGLYALLARPAGKGAYEAVPTDGDKARIVEAYVSRYRAAGDRAGGDRRVREAEKAAGVKMVDFLMGAVVFRGLSGTSKGAETWELHTS</sequence>
<dbReference type="InterPro" id="IPR046522">
    <property type="entry name" value="DUF6699"/>
</dbReference>
<dbReference type="AlphaFoldDB" id="A0A2A9N7U5"/>
<feature type="non-terminal residue" evidence="2">
    <location>
        <position position="132"/>
    </location>
</feature>
<name>A0A2A9N7U5_9AGAR</name>
<dbReference type="EMBL" id="KZ302217">
    <property type="protein sequence ID" value="PFH46259.1"/>
    <property type="molecule type" value="Genomic_DNA"/>
</dbReference>
<dbReference type="Proteomes" id="UP000242287">
    <property type="component" value="Unassembled WGS sequence"/>
</dbReference>
<organism evidence="2 3">
    <name type="scientific">Amanita thiersii Skay4041</name>
    <dbReference type="NCBI Taxonomy" id="703135"/>
    <lineage>
        <taxon>Eukaryota</taxon>
        <taxon>Fungi</taxon>
        <taxon>Dikarya</taxon>
        <taxon>Basidiomycota</taxon>
        <taxon>Agaricomycotina</taxon>
        <taxon>Agaricomycetes</taxon>
        <taxon>Agaricomycetidae</taxon>
        <taxon>Agaricales</taxon>
        <taxon>Pluteineae</taxon>
        <taxon>Amanitaceae</taxon>
        <taxon>Amanita</taxon>
    </lineage>
</organism>
<feature type="domain" description="DUF6699" evidence="1">
    <location>
        <begin position="2"/>
        <end position="121"/>
    </location>
</feature>
<reference evidence="2 3" key="1">
    <citation type="submission" date="2014-02" db="EMBL/GenBank/DDBJ databases">
        <title>Transposable element dynamics among asymbiotic and ectomycorrhizal Amanita fungi.</title>
        <authorList>
            <consortium name="DOE Joint Genome Institute"/>
            <person name="Hess J."/>
            <person name="Skrede I."/>
            <person name="Wolfe B."/>
            <person name="LaButti K."/>
            <person name="Ohm R.A."/>
            <person name="Grigoriev I.V."/>
            <person name="Pringle A."/>
        </authorList>
    </citation>
    <scope>NUCLEOTIDE SEQUENCE [LARGE SCALE GENOMIC DNA]</scope>
    <source>
        <strain evidence="2 3">SKay4041</strain>
    </source>
</reference>
<evidence type="ECO:0000313" key="2">
    <source>
        <dbReference type="EMBL" id="PFH46259.1"/>
    </source>
</evidence>
<dbReference type="Pfam" id="PF20415">
    <property type="entry name" value="DUF6699"/>
    <property type="match status" value="1"/>
</dbReference>
<gene>
    <name evidence="2" type="ORF">AMATHDRAFT_106980</name>
</gene>
<evidence type="ECO:0000259" key="1">
    <source>
        <dbReference type="Pfam" id="PF20415"/>
    </source>
</evidence>
<protein>
    <recommendedName>
        <fullName evidence="1">DUF6699 domain-containing protein</fullName>
    </recommendedName>
</protein>
<proteinExistence type="predicted"/>
<feature type="non-terminal residue" evidence="2">
    <location>
        <position position="1"/>
    </location>
</feature>
<accession>A0A2A9N7U5</accession>
<evidence type="ECO:0000313" key="3">
    <source>
        <dbReference type="Proteomes" id="UP000242287"/>
    </source>
</evidence>
<keyword evidence="3" id="KW-1185">Reference proteome</keyword>